<dbReference type="STRING" id="1219032.GCA_001515545_03600"/>
<dbReference type="PANTHER" id="PTHR30244:SF34">
    <property type="entry name" value="DTDP-4-AMINO-4,6-DIDEOXYGALACTOSE TRANSAMINASE"/>
    <property type="match status" value="1"/>
</dbReference>
<dbReference type="GO" id="GO:0000271">
    <property type="term" value="P:polysaccharide biosynthetic process"/>
    <property type="evidence" value="ECO:0007669"/>
    <property type="project" value="TreeGrafter"/>
</dbReference>
<dbReference type="Pfam" id="PF01041">
    <property type="entry name" value="DegT_DnrJ_EryC1"/>
    <property type="match status" value="1"/>
</dbReference>
<reference evidence="4" key="1">
    <citation type="submission" date="2017-09" db="EMBL/GenBank/DDBJ databases">
        <title>FDA dAtabase for Regulatory Grade micrObial Sequences (FDA-ARGOS): Supporting development and validation of Infectious Disease Dx tests.</title>
        <authorList>
            <person name="Minogue T."/>
            <person name="Wolcott M."/>
            <person name="Wasieloski L."/>
            <person name="Aguilar W."/>
            <person name="Moore D."/>
            <person name="Tallon L."/>
            <person name="Sadzewicz L."/>
            <person name="Ott S."/>
            <person name="Zhao X."/>
            <person name="Nagaraj S."/>
            <person name="Vavikolanu K."/>
            <person name="Aluvathingal J."/>
            <person name="Nadendla S."/>
            <person name="Sichtig H."/>
        </authorList>
    </citation>
    <scope>NUCLEOTIDE SEQUENCE [LARGE SCALE GENOMIC DNA]</scope>
    <source>
        <strain evidence="4">FDAARGOS_394</strain>
    </source>
</reference>
<dbReference type="SUPFAM" id="SSF53383">
    <property type="entry name" value="PLP-dependent transferases"/>
    <property type="match status" value="1"/>
</dbReference>
<evidence type="ECO:0000313" key="3">
    <source>
        <dbReference type="EMBL" id="PEH87249.1"/>
    </source>
</evidence>
<name>A0A2A7UPJ8_COMTR</name>
<evidence type="ECO:0000256" key="1">
    <source>
        <dbReference type="ARBA" id="ARBA00037999"/>
    </source>
</evidence>
<evidence type="ECO:0000313" key="4">
    <source>
        <dbReference type="Proteomes" id="UP000220246"/>
    </source>
</evidence>
<comment type="caution">
    <text evidence="3">The sequence shown here is derived from an EMBL/GenBank/DDBJ whole genome shotgun (WGS) entry which is preliminary data.</text>
</comment>
<dbReference type="InterPro" id="IPR015421">
    <property type="entry name" value="PyrdxlP-dep_Trfase_major"/>
</dbReference>
<evidence type="ECO:0008006" key="5">
    <source>
        <dbReference type="Google" id="ProtNLM"/>
    </source>
</evidence>
<dbReference type="InterPro" id="IPR015422">
    <property type="entry name" value="PyrdxlP-dep_Trfase_small"/>
</dbReference>
<dbReference type="RefSeq" id="WP_083520606.1">
    <property type="nucleotide sequence ID" value="NZ_DALZSI010000005.1"/>
</dbReference>
<keyword evidence="2" id="KW-0663">Pyridoxal phosphate</keyword>
<comment type="similarity">
    <text evidence="1 2">Belongs to the DegT/DnrJ/EryC1 family.</text>
</comment>
<dbReference type="GO" id="GO:0030170">
    <property type="term" value="F:pyridoxal phosphate binding"/>
    <property type="evidence" value="ECO:0007669"/>
    <property type="project" value="TreeGrafter"/>
</dbReference>
<dbReference type="Gene3D" id="3.40.640.10">
    <property type="entry name" value="Type I PLP-dependent aspartate aminotransferase-like (Major domain)"/>
    <property type="match status" value="1"/>
</dbReference>
<dbReference type="AlphaFoldDB" id="A0A2A7UPJ8"/>
<keyword evidence="4" id="KW-1185">Reference proteome</keyword>
<dbReference type="PANTHER" id="PTHR30244">
    <property type="entry name" value="TRANSAMINASE"/>
    <property type="match status" value="1"/>
</dbReference>
<dbReference type="PIRSF" id="PIRSF000390">
    <property type="entry name" value="PLP_StrS"/>
    <property type="match status" value="1"/>
</dbReference>
<evidence type="ECO:0000256" key="2">
    <source>
        <dbReference type="RuleBase" id="RU004508"/>
    </source>
</evidence>
<dbReference type="Gene3D" id="3.90.1150.10">
    <property type="entry name" value="Aspartate Aminotransferase, domain 1"/>
    <property type="match status" value="1"/>
</dbReference>
<dbReference type="InterPro" id="IPR015424">
    <property type="entry name" value="PyrdxlP-dep_Trfase"/>
</dbReference>
<dbReference type="GeneID" id="80803163"/>
<dbReference type="GO" id="GO:0008483">
    <property type="term" value="F:transaminase activity"/>
    <property type="evidence" value="ECO:0007669"/>
    <property type="project" value="TreeGrafter"/>
</dbReference>
<accession>A0A2A7UPJ8</accession>
<protein>
    <recommendedName>
        <fullName evidence="5">DegT/DnrJ/EryC1/StrS family aminotransferase</fullName>
    </recommendedName>
</protein>
<gene>
    <name evidence="3" type="ORF">CRM82_00245</name>
</gene>
<dbReference type="Proteomes" id="UP000220246">
    <property type="component" value="Unassembled WGS sequence"/>
</dbReference>
<dbReference type="InterPro" id="IPR000653">
    <property type="entry name" value="DegT/StrS_aminotransferase"/>
</dbReference>
<sequence length="374" mass="40940">MSVQESLIPLFYPVRLPEMESAAVDVIRSGQIAAGPKVDAFEKKFQEYSGCTNIVSTNDMTSALIIALKLAGVNAGDEVATLAFSCLSSNSPIAVIGAQAKWIDIDPQNISMCPRDLEKKISSKTKAVLLYHIAGYPAKVDEISAICRAANIPLIEDCNNALGAMFNDQQIGTFGDFSVFSFYPNRQINGLDGGALYCADAGQARQAKKLRRFGVDFSTFRDSRGEINPDSDVECIGYSASFSQLNAAVALSQFPTVSSRQAKVRENARKLTERLSHLKDIQPIPVVENGISAYWGMLVYAEHRDAILMKLKSNGVLASIMHQRNDVYTGFNQINDSLLGTDFVMDKIMALPCGWWLNDENIEKIAETLESAIN</sequence>
<dbReference type="EMBL" id="PDEA01000001">
    <property type="protein sequence ID" value="PEH87249.1"/>
    <property type="molecule type" value="Genomic_DNA"/>
</dbReference>
<proteinExistence type="inferred from homology"/>
<dbReference type="OrthoDB" id="9804264at2"/>
<organism evidence="3 4">
    <name type="scientific">Comamonas terrigena</name>
    <dbReference type="NCBI Taxonomy" id="32013"/>
    <lineage>
        <taxon>Bacteria</taxon>
        <taxon>Pseudomonadati</taxon>
        <taxon>Pseudomonadota</taxon>
        <taxon>Betaproteobacteria</taxon>
        <taxon>Burkholderiales</taxon>
        <taxon>Comamonadaceae</taxon>
        <taxon>Comamonas</taxon>
    </lineage>
</organism>